<evidence type="ECO:0000313" key="1">
    <source>
        <dbReference type="EMBL" id="KAA0019527.1"/>
    </source>
</evidence>
<reference evidence="1 2" key="1">
    <citation type="submission" date="2019-08" db="EMBL/GenBank/DDBJ databases">
        <title>Bioinformatics analysis of the strain L3 and L5.</title>
        <authorList>
            <person name="Li X."/>
        </authorList>
    </citation>
    <scope>NUCLEOTIDE SEQUENCE [LARGE SCALE GENOMIC DNA]</scope>
    <source>
        <strain evidence="1 2">L3</strain>
    </source>
</reference>
<name>A0A640WGP0_9GAMM</name>
<evidence type="ECO:0000313" key="2">
    <source>
        <dbReference type="Proteomes" id="UP000466024"/>
    </source>
</evidence>
<dbReference type="Proteomes" id="UP000466024">
    <property type="component" value="Unassembled WGS sequence"/>
</dbReference>
<accession>A0A640WGP0</accession>
<organism evidence="1 2">
    <name type="scientific">Salinicola corii</name>
    <dbReference type="NCBI Taxonomy" id="2606937"/>
    <lineage>
        <taxon>Bacteria</taxon>
        <taxon>Pseudomonadati</taxon>
        <taxon>Pseudomonadota</taxon>
        <taxon>Gammaproteobacteria</taxon>
        <taxon>Oceanospirillales</taxon>
        <taxon>Halomonadaceae</taxon>
        <taxon>Salinicola</taxon>
    </lineage>
</organism>
<sequence length="67" mass="7224">MTSLATATVSMAGRRFRKSSSTFSGSRGKLVEHWDVLQNEVPVTASLGDIAMFAPEKSAPQTRPEAK</sequence>
<dbReference type="AlphaFoldDB" id="A0A640WGP0"/>
<dbReference type="EMBL" id="VTPX01000002">
    <property type="protein sequence ID" value="KAA0019527.1"/>
    <property type="molecule type" value="Genomic_DNA"/>
</dbReference>
<dbReference type="RefSeq" id="WP_149434131.1">
    <property type="nucleotide sequence ID" value="NZ_VTPX01000002.1"/>
</dbReference>
<proteinExistence type="predicted"/>
<comment type="caution">
    <text evidence="1">The sequence shown here is derived from an EMBL/GenBank/DDBJ whole genome shotgun (WGS) entry which is preliminary data.</text>
</comment>
<keyword evidence="2" id="KW-1185">Reference proteome</keyword>
<gene>
    <name evidence="1" type="ORF">F0A16_04065</name>
</gene>
<protein>
    <submittedName>
        <fullName evidence="1">Uncharacterized protein</fullName>
    </submittedName>
</protein>